<dbReference type="InterPro" id="IPR003807">
    <property type="entry name" value="DUF202"/>
</dbReference>
<keyword evidence="4 6" id="KW-0472">Membrane</keyword>
<reference evidence="8" key="1">
    <citation type="journal article" date="2020" name="Stud. Mycol.">
        <title>101 Dothideomycetes genomes: a test case for predicting lifestyles and emergence of pathogens.</title>
        <authorList>
            <person name="Haridas S."/>
            <person name="Albert R."/>
            <person name="Binder M."/>
            <person name="Bloem J."/>
            <person name="Labutti K."/>
            <person name="Salamov A."/>
            <person name="Andreopoulos B."/>
            <person name="Baker S."/>
            <person name="Barry K."/>
            <person name="Bills G."/>
            <person name="Bluhm B."/>
            <person name="Cannon C."/>
            <person name="Castanera R."/>
            <person name="Culley D."/>
            <person name="Daum C."/>
            <person name="Ezra D."/>
            <person name="Gonzalez J."/>
            <person name="Henrissat B."/>
            <person name="Kuo A."/>
            <person name="Liang C."/>
            <person name="Lipzen A."/>
            <person name="Lutzoni F."/>
            <person name="Magnuson J."/>
            <person name="Mondo S."/>
            <person name="Nolan M."/>
            <person name="Ohm R."/>
            <person name="Pangilinan J."/>
            <person name="Park H.-J."/>
            <person name="Ramirez L."/>
            <person name="Alfaro M."/>
            <person name="Sun H."/>
            <person name="Tritt A."/>
            <person name="Yoshinaga Y."/>
            <person name="Zwiers L.-H."/>
            <person name="Turgeon B."/>
            <person name="Goodwin S."/>
            <person name="Spatafora J."/>
            <person name="Crous P."/>
            <person name="Grigoriev I."/>
        </authorList>
    </citation>
    <scope>NUCLEOTIDE SEQUENCE</scope>
    <source>
        <strain evidence="8">CBS 262.69</strain>
    </source>
</reference>
<dbReference type="GO" id="GO:0012505">
    <property type="term" value="C:endomembrane system"/>
    <property type="evidence" value="ECO:0007669"/>
    <property type="project" value="UniProtKB-SubCell"/>
</dbReference>
<feature type="domain" description="DUF202" evidence="7">
    <location>
        <begin position="93"/>
        <end position="169"/>
    </location>
</feature>
<gene>
    <name evidence="8" type="ORF">EJ06DRAFT_530379</name>
</gene>
<evidence type="ECO:0000256" key="2">
    <source>
        <dbReference type="ARBA" id="ARBA00022692"/>
    </source>
</evidence>
<dbReference type="EMBL" id="ML996695">
    <property type="protein sequence ID" value="KAF2400401.1"/>
    <property type="molecule type" value="Genomic_DNA"/>
</dbReference>
<dbReference type="Pfam" id="PF02656">
    <property type="entry name" value="DUF202"/>
    <property type="match status" value="1"/>
</dbReference>
<organism evidence="8 9">
    <name type="scientific">Trichodelitschia bisporula</name>
    <dbReference type="NCBI Taxonomy" id="703511"/>
    <lineage>
        <taxon>Eukaryota</taxon>
        <taxon>Fungi</taxon>
        <taxon>Dikarya</taxon>
        <taxon>Ascomycota</taxon>
        <taxon>Pezizomycotina</taxon>
        <taxon>Dothideomycetes</taxon>
        <taxon>Dothideomycetes incertae sedis</taxon>
        <taxon>Phaeotrichales</taxon>
        <taxon>Phaeotrichaceae</taxon>
        <taxon>Trichodelitschia</taxon>
    </lineage>
</organism>
<accession>A0A6G1HWW0</accession>
<keyword evidence="3 6" id="KW-1133">Transmembrane helix</keyword>
<evidence type="ECO:0000256" key="6">
    <source>
        <dbReference type="SAM" id="Phobius"/>
    </source>
</evidence>
<feature type="compositionally biased region" description="Basic and acidic residues" evidence="5">
    <location>
        <begin position="1"/>
        <end position="13"/>
    </location>
</feature>
<dbReference type="PANTHER" id="PTHR34187">
    <property type="entry name" value="FGR18P"/>
    <property type="match status" value="1"/>
</dbReference>
<evidence type="ECO:0000313" key="9">
    <source>
        <dbReference type="Proteomes" id="UP000799640"/>
    </source>
</evidence>
<dbReference type="OrthoDB" id="199599at2759"/>
<dbReference type="PANTHER" id="PTHR34187:SF1">
    <property type="entry name" value="DUF202 DOMAIN-CONTAINING PROTEIN"/>
    <property type="match status" value="1"/>
</dbReference>
<dbReference type="Proteomes" id="UP000799640">
    <property type="component" value="Unassembled WGS sequence"/>
</dbReference>
<sequence length="209" mass="23299">MEKPRQARLDAILHHSPPPHTSTQAIELNNLLPAHLGHKLTRLRSLSEISTAVDTSSAASYKLRKQTPPKWTDWFPSMWHQHVSLKVPVESRRDHLALERTFLSYLRTSLALSITGVTIAQLFRLQHAPHPDKHFGFFVVGTPLAACFIAGAIITVTAGAIRFWRQQRAMAQGKVFAGGWEMVLIMVLSILLSTAAFVVVVGIDIKKEI</sequence>
<evidence type="ECO:0000256" key="4">
    <source>
        <dbReference type="ARBA" id="ARBA00023136"/>
    </source>
</evidence>
<dbReference type="InterPro" id="IPR052053">
    <property type="entry name" value="IM_YidH-like"/>
</dbReference>
<feature type="transmembrane region" description="Helical" evidence="6">
    <location>
        <begin position="182"/>
        <end position="203"/>
    </location>
</feature>
<dbReference type="AlphaFoldDB" id="A0A6G1HWW0"/>
<feature type="transmembrane region" description="Helical" evidence="6">
    <location>
        <begin position="135"/>
        <end position="161"/>
    </location>
</feature>
<evidence type="ECO:0000256" key="1">
    <source>
        <dbReference type="ARBA" id="ARBA00004127"/>
    </source>
</evidence>
<keyword evidence="2 6" id="KW-0812">Transmembrane</keyword>
<proteinExistence type="predicted"/>
<protein>
    <recommendedName>
        <fullName evidence="7">DUF202 domain-containing protein</fullName>
    </recommendedName>
</protein>
<keyword evidence="9" id="KW-1185">Reference proteome</keyword>
<feature type="region of interest" description="Disordered" evidence="5">
    <location>
        <begin position="1"/>
        <end position="20"/>
    </location>
</feature>
<name>A0A6G1HWW0_9PEZI</name>
<evidence type="ECO:0000259" key="7">
    <source>
        <dbReference type="Pfam" id="PF02656"/>
    </source>
</evidence>
<evidence type="ECO:0000256" key="3">
    <source>
        <dbReference type="ARBA" id="ARBA00022989"/>
    </source>
</evidence>
<evidence type="ECO:0000256" key="5">
    <source>
        <dbReference type="SAM" id="MobiDB-lite"/>
    </source>
</evidence>
<comment type="subcellular location">
    <subcellularLocation>
        <location evidence="1">Endomembrane system</location>
        <topology evidence="1">Multi-pass membrane protein</topology>
    </subcellularLocation>
</comment>
<evidence type="ECO:0000313" key="8">
    <source>
        <dbReference type="EMBL" id="KAF2400401.1"/>
    </source>
</evidence>
<feature type="transmembrane region" description="Helical" evidence="6">
    <location>
        <begin position="102"/>
        <end position="123"/>
    </location>
</feature>